<feature type="domain" description="Right handed beta helix" evidence="2">
    <location>
        <begin position="318"/>
        <end position="457"/>
    </location>
</feature>
<organism evidence="3 4">
    <name type="scientific">Zhongshania borealis</name>
    <dbReference type="NCBI Taxonomy" id="889488"/>
    <lineage>
        <taxon>Bacteria</taxon>
        <taxon>Pseudomonadati</taxon>
        <taxon>Pseudomonadota</taxon>
        <taxon>Gammaproteobacteria</taxon>
        <taxon>Cellvibrionales</taxon>
        <taxon>Spongiibacteraceae</taxon>
        <taxon>Zhongshania</taxon>
    </lineage>
</organism>
<feature type="domain" description="PDZ" evidence="1">
    <location>
        <begin position="723"/>
        <end position="788"/>
    </location>
</feature>
<evidence type="ECO:0000313" key="4">
    <source>
        <dbReference type="Proteomes" id="UP001500392"/>
    </source>
</evidence>
<dbReference type="Pfam" id="PF13180">
    <property type="entry name" value="PDZ_2"/>
    <property type="match status" value="1"/>
</dbReference>
<dbReference type="InterPro" id="IPR012334">
    <property type="entry name" value="Pectin_lyas_fold"/>
</dbReference>
<dbReference type="InterPro" id="IPR036034">
    <property type="entry name" value="PDZ_sf"/>
</dbReference>
<dbReference type="InterPro" id="IPR001478">
    <property type="entry name" value="PDZ"/>
</dbReference>
<dbReference type="PANTHER" id="PTHR36453">
    <property type="entry name" value="SECRETED PROTEIN-RELATED"/>
    <property type="match status" value="1"/>
</dbReference>
<dbReference type="SMART" id="SM00710">
    <property type="entry name" value="PbH1"/>
    <property type="match status" value="6"/>
</dbReference>
<dbReference type="PANTHER" id="PTHR36453:SF1">
    <property type="entry name" value="RIGHT HANDED BETA HELIX DOMAIN-CONTAINING PROTEIN"/>
    <property type="match status" value="1"/>
</dbReference>
<dbReference type="Gene3D" id="2.160.20.10">
    <property type="entry name" value="Single-stranded right-handed beta-helix, Pectin lyase-like"/>
    <property type="match status" value="1"/>
</dbReference>
<keyword evidence="4" id="KW-1185">Reference proteome</keyword>
<proteinExistence type="predicted"/>
<evidence type="ECO:0000313" key="3">
    <source>
        <dbReference type="EMBL" id="GAA4094950.1"/>
    </source>
</evidence>
<dbReference type="Proteomes" id="UP001500392">
    <property type="component" value="Unassembled WGS sequence"/>
</dbReference>
<dbReference type="SUPFAM" id="SSF50156">
    <property type="entry name" value="PDZ domain-like"/>
    <property type="match status" value="1"/>
</dbReference>
<reference evidence="4" key="1">
    <citation type="journal article" date="2019" name="Int. J. Syst. Evol. Microbiol.">
        <title>The Global Catalogue of Microorganisms (GCM) 10K type strain sequencing project: providing services to taxonomists for standard genome sequencing and annotation.</title>
        <authorList>
            <consortium name="The Broad Institute Genomics Platform"/>
            <consortium name="The Broad Institute Genome Sequencing Center for Infectious Disease"/>
            <person name="Wu L."/>
            <person name="Ma J."/>
        </authorList>
    </citation>
    <scope>NUCLEOTIDE SEQUENCE [LARGE SCALE GENOMIC DNA]</scope>
    <source>
        <strain evidence="4">JCM 17304</strain>
    </source>
</reference>
<dbReference type="InterPro" id="IPR039448">
    <property type="entry name" value="Beta_helix"/>
</dbReference>
<dbReference type="RefSeq" id="WP_344935075.1">
    <property type="nucleotide sequence ID" value="NZ_BAABDM010000003.1"/>
</dbReference>
<accession>A0ABP7WRI9</accession>
<dbReference type="InterPro" id="IPR011050">
    <property type="entry name" value="Pectin_lyase_fold/virulence"/>
</dbReference>
<dbReference type="EMBL" id="BAABDM010000003">
    <property type="protein sequence ID" value="GAA4094950.1"/>
    <property type="molecule type" value="Genomic_DNA"/>
</dbReference>
<dbReference type="Gene3D" id="2.30.42.10">
    <property type="match status" value="1"/>
</dbReference>
<dbReference type="Pfam" id="PF13229">
    <property type="entry name" value="Beta_helix"/>
    <property type="match status" value="1"/>
</dbReference>
<evidence type="ECO:0000259" key="2">
    <source>
        <dbReference type="Pfam" id="PF13229"/>
    </source>
</evidence>
<dbReference type="InterPro" id="IPR006626">
    <property type="entry name" value="PbH1"/>
</dbReference>
<dbReference type="SUPFAM" id="SSF51126">
    <property type="entry name" value="Pectin lyase-like"/>
    <property type="match status" value="1"/>
</dbReference>
<evidence type="ECO:0000259" key="1">
    <source>
        <dbReference type="Pfam" id="PF13180"/>
    </source>
</evidence>
<protein>
    <submittedName>
        <fullName evidence="3">PDZ domain-containing protein</fullName>
    </submittedName>
</protein>
<sequence>MFFVNVLKQVCHHTEILSGLIVLLFSLYACSTPSESNFSTAVEIVVTSNNPEELARVIEQAKPLLASGRDVNVSLAAGTYYLDKTLVLENNTDNTLSLIGAMDGKTIISGAKKTNPKWQRHTQNIVKTKLDIHHVDQVFVGDKSQIRARYPNYNPNADIYGGYAEDAIDPKRTKHWTNPKGAFVHALHKGRWGGMHYALTGKAADGEWILEGGYQNNRPSAPHRKYRYVENVFEELDAPKEWYFDNSDQTLYFYPDSTDLANYRQLDIPQLKQLITITGNANKPVKNIMISGITFTHTTHSFMDTSEPLLRSDWAIYRGAAVAIENAENIQIKASSFVNLGGNAIAVNRYARNIEISGNHISHIGAGAINFVGDPSAVRSASFTYHEFIELDKIDFSAGPQNALYPANSLVIDNLIHNIGLIEKQVAGVQLSMSRAITVSHNSIYQVPRAGINVSEGTWGGHLIEYNDVFNTVLETGDHGAFNSWGRDRFWHPTRKKMEYITQSYPDLYLKDATETVVIRNNRFRCDHGWDIDLDDGSSNYDIYNNVLLNGGLKLREGFRRNVYNNILINNTLHPHVWFKNSGDKFKHNIVMMGYAPVSNDFWGEDIDQNYFMNWSALDDAQKRGTDKRSKYGPPLFINANTGDFRVQDDSKAKEIGFKNFSTNNVGVMSPKLKKIALKPNIPGLILANQSNDKTKTYQLFGAKIKTVTTLGEQSALGISEMAGAMIISVTKDSLMDRSGIMANDVILEVLDKNKIDTAEDFLSAYQTNKWHKKLNLTISRNQNIKKIILLLRD</sequence>
<name>A0ABP7WRI9_9GAMM</name>
<gene>
    <name evidence="3" type="ORF">GCM10022414_18780</name>
</gene>
<comment type="caution">
    <text evidence="3">The sequence shown here is derived from an EMBL/GenBank/DDBJ whole genome shotgun (WGS) entry which is preliminary data.</text>
</comment>